<dbReference type="InterPro" id="IPR002676">
    <property type="entry name" value="RimM_N"/>
</dbReference>
<dbReference type="InterPro" id="IPR011033">
    <property type="entry name" value="PRC_barrel-like_sf"/>
</dbReference>
<keyword evidence="3 5" id="KW-0698">rRNA processing</keyword>
<dbReference type="Gene3D" id="2.40.30.60">
    <property type="entry name" value="RimM"/>
    <property type="match status" value="1"/>
</dbReference>
<dbReference type="Gene3D" id="2.30.30.240">
    <property type="entry name" value="PRC-barrel domain"/>
    <property type="match status" value="1"/>
</dbReference>
<name>A0A2N0VER4_9BACT</name>
<dbReference type="PANTHER" id="PTHR33692">
    <property type="entry name" value="RIBOSOME MATURATION FACTOR RIMM"/>
    <property type="match status" value="1"/>
</dbReference>
<accession>A0A2N0VER4</accession>
<dbReference type="GO" id="GO:0005737">
    <property type="term" value="C:cytoplasm"/>
    <property type="evidence" value="ECO:0007669"/>
    <property type="project" value="UniProtKB-SubCell"/>
</dbReference>
<evidence type="ECO:0000259" key="6">
    <source>
        <dbReference type="Pfam" id="PF01782"/>
    </source>
</evidence>
<evidence type="ECO:0000256" key="2">
    <source>
        <dbReference type="ARBA" id="ARBA00022517"/>
    </source>
</evidence>
<dbReference type="GO" id="GO:0042274">
    <property type="term" value="P:ribosomal small subunit biogenesis"/>
    <property type="evidence" value="ECO:0007669"/>
    <property type="project" value="UniProtKB-UniRule"/>
</dbReference>
<dbReference type="InterPro" id="IPR036976">
    <property type="entry name" value="RimM_N_sf"/>
</dbReference>
<dbReference type="SUPFAM" id="SSF50346">
    <property type="entry name" value="PRC-barrel domain"/>
    <property type="match status" value="1"/>
</dbReference>
<dbReference type="EMBL" id="PISP01000006">
    <property type="protein sequence ID" value="PKD42679.1"/>
    <property type="molecule type" value="Genomic_DNA"/>
</dbReference>
<keyword evidence="1 5" id="KW-0963">Cytoplasm</keyword>
<evidence type="ECO:0000259" key="7">
    <source>
        <dbReference type="Pfam" id="PF24986"/>
    </source>
</evidence>
<dbReference type="NCBIfam" id="TIGR02273">
    <property type="entry name" value="16S_RimM"/>
    <property type="match status" value="1"/>
</dbReference>
<gene>
    <name evidence="5 8" type="primary">rimM</name>
    <name evidence="8" type="ORF">CWD77_14845</name>
</gene>
<comment type="domain">
    <text evidence="5">The PRC barrel domain binds ribosomal protein uS19.</text>
</comment>
<organism evidence="8 9">
    <name type="scientific">Rhodohalobacter barkolensis</name>
    <dbReference type="NCBI Taxonomy" id="2053187"/>
    <lineage>
        <taxon>Bacteria</taxon>
        <taxon>Pseudomonadati</taxon>
        <taxon>Balneolota</taxon>
        <taxon>Balneolia</taxon>
        <taxon>Balneolales</taxon>
        <taxon>Balneolaceae</taxon>
        <taxon>Rhodohalobacter</taxon>
    </lineage>
</organism>
<dbReference type="GO" id="GO:0006364">
    <property type="term" value="P:rRNA processing"/>
    <property type="evidence" value="ECO:0007669"/>
    <property type="project" value="UniProtKB-UniRule"/>
</dbReference>
<dbReference type="Proteomes" id="UP000233398">
    <property type="component" value="Unassembled WGS sequence"/>
</dbReference>
<dbReference type="PANTHER" id="PTHR33692:SF1">
    <property type="entry name" value="RIBOSOME MATURATION FACTOR RIMM"/>
    <property type="match status" value="1"/>
</dbReference>
<keyword evidence="2 5" id="KW-0690">Ribosome biogenesis</keyword>
<evidence type="ECO:0000256" key="5">
    <source>
        <dbReference type="HAMAP-Rule" id="MF_00014"/>
    </source>
</evidence>
<keyword evidence="4 5" id="KW-0143">Chaperone</keyword>
<reference evidence="8 9" key="1">
    <citation type="submission" date="2017-11" db="EMBL/GenBank/DDBJ databases">
        <title>Rhodohalobacter 15182 sp. nov., isolated from a salt lake.</title>
        <authorList>
            <person name="Han S."/>
        </authorList>
    </citation>
    <scope>NUCLEOTIDE SEQUENCE [LARGE SCALE GENOMIC DNA]</scope>
    <source>
        <strain evidence="8 9">15182</strain>
    </source>
</reference>
<dbReference type="AlphaFoldDB" id="A0A2N0VER4"/>
<evidence type="ECO:0000256" key="3">
    <source>
        <dbReference type="ARBA" id="ARBA00022552"/>
    </source>
</evidence>
<dbReference type="Pfam" id="PF01782">
    <property type="entry name" value="RimM"/>
    <property type="match status" value="1"/>
</dbReference>
<dbReference type="GO" id="GO:0043022">
    <property type="term" value="F:ribosome binding"/>
    <property type="evidence" value="ECO:0007669"/>
    <property type="project" value="InterPro"/>
</dbReference>
<evidence type="ECO:0000313" key="8">
    <source>
        <dbReference type="EMBL" id="PKD42679.1"/>
    </source>
</evidence>
<comment type="caution">
    <text evidence="8">The sequence shown here is derived from an EMBL/GenBank/DDBJ whole genome shotgun (WGS) entry which is preliminary data.</text>
</comment>
<evidence type="ECO:0000313" key="9">
    <source>
        <dbReference type="Proteomes" id="UP000233398"/>
    </source>
</evidence>
<evidence type="ECO:0000256" key="4">
    <source>
        <dbReference type="ARBA" id="ARBA00023186"/>
    </source>
</evidence>
<dbReference type="InterPro" id="IPR011961">
    <property type="entry name" value="RimM"/>
</dbReference>
<protein>
    <recommendedName>
        <fullName evidence="5">Ribosome maturation factor RimM</fullName>
    </recommendedName>
</protein>
<comment type="similarity">
    <text evidence="5">Belongs to the RimM family.</text>
</comment>
<evidence type="ECO:0000256" key="1">
    <source>
        <dbReference type="ARBA" id="ARBA00022490"/>
    </source>
</evidence>
<keyword evidence="9" id="KW-1185">Reference proteome</keyword>
<comment type="subunit">
    <text evidence="5">Binds ribosomal protein uS19.</text>
</comment>
<dbReference type="SUPFAM" id="SSF50447">
    <property type="entry name" value="Translation proteins"/>
    <property type="match status" value="1"/>
</dbReference>
<dbReference type="RefSeq" id="WP_101074374.1">
    <property type="nucleotide sequence ID" value="NZ_PISP01000006.1"/>
</dbReference>
<feature type="domain" description="Ribosome maturation factor RimM PRC barrel" evidence="7">
    <location>
        <begin position="114"/>
        <end position="171"/>
    </location>
</feature>
<dbReference type="OrthoDB" id="9810331at2"/>
<sequence>MSNIVNNRFIEIGRFGRPRGLDGNIRFQPNENFIDGLFDQIDLFYMKNERSDLIPARIESYRVEKKRNQQTFFVKFDLIADRDDAQAAMNKALFAVNEELNQIKQEKDDSDSVDVTGYSIISDDTEIGLVLDVFENPAHPILEIKYQTGSLLIPFVDEYIDRVDHNSSTIHCKNLDQLIEEG</sequence>
<dbReference type="InterPro" id="IPR056792">
    <property type="entry name" value="PRC_RimM"/>
</dbReference>
<proteinExistence type="inferred from homology"/>
<dbReference type="Pfam" id="PF24986">
    <property type="entry name" value="PRC_RimM"/>
    <property type="match status" value="1"/>
</dbReference>
<comment type="function">
    <text evidence="5">An accessory protein needed during the final step in the assembly of 30S ribosomal subunit, possibly for assembly of the head region. Essential for efficient processing of 16S rRNA. May be needed both before and after RbfA during the maturation of 16S rRNA. It has affinity for free ribosomal 30S subunits but not for 70S ribosomes.</text>
</comment>
<feature type="domain" description="RimM N-terminal" evidence="6">
    <location>
        <begin position="12"/>
        <end position="95"/>
    </location>
</feature>
<dbReference type="HAMAP" id="MF_00014">
    <property type="entry name" value="Ribosome_mat_RimM"/>
    <property type="match status" value="1"/>
</dbReference>
<dbReference type="InterPro" id="IPR009000">
    <property type="entry name" value="Transl_B-barrel_sf"/>
</dbReference>
<dbReference type="GO" id="GO:0005840">
    <property type="term" value="C:ribosome"/>
    <property type="evidence" value="ECO:0007669"/>
    <property type="project" value="InterPro"/>
</dbReference>
<comment type="subcellular location">
    <subcellularLocation>
        <location evidence="5">Cytoplasm</location>
    </subcellularLocation>
</comment>